<feature type="domain" description="N-acetyltransferase" evidence="1">
    <location>
        <begin position="3"/>
        <end position="162"/>
    </location>
</feature>
<name>A0A162DJ50_9FLAO</name>
<dbReference type="EMBL" id="LQRT01000006">
    <property type="protein sequence ID" value="KZS41208.1"/>
    <property type="molecule type" value="Genomic_DNA"/>
</dbReference>
<evidence type="ECO:0000313" key="3">
    <source>
        <dbReference type="Proteomes" id="UP000076715"/>
    </source>
</evidence>
<reference evidence="2 3" key="1">
    <citation type="submission" date="2016-01" db="EMBL/GenBank/DDBJ databases">
        <title>The draft genome sequence of Aquimarina sp. RZW4-3-2.</title>
        <authorList>
            <person name="Wang Y."/>
        </authorList>
    </citation>
    <scope>NUCLEOTIDE SEQUENCE [LARGE SCALE GENOMIC DNA]</scope>
    <source>
        <strain evidence="2 3">RZW4-3-2</strain>
    </source>
</reference>
<gene>
    <name evidence="2" type="ORF">AWE51_22645</name>
</gene>
<keyword evidence="3" id="KW-1185">Reference proteome</keyword>
<dbReference type="CDD" id="cd04301">
    <property type="entry name" value="NAT_SF"/>
    <property type="match status" value="1"/>
</dbReference>
<comment type="caution">
    <text evidence="2">The sequence shown here is derived from an EMBL/GenBank/DDBJ whole genome shotgun (WGS) entry which is preliminary data.</text>
</comment>
<proteinExistence type="predicted"/>
<organism evidence="2 3">
    <name type="scientific">Aquimarina aggregata</name>
    <dbReference type="NCBI Taxonomy" id="1642818"/>
    <lineage>
        <taxon>Bacteria</taxon>
        <taxon>Pseudomonadati</taxon>
        <taxon>Bacteroidota</taxon>
        <taxon>Flavobacteriia</taxon>
        <taxon>Flavobacteriales</taxon>
        <taxon>Flavobacteriaceae</taxon>
        <taxon>Aquimarina</taxon>
    </lineage>
</organism>
<dbReference type="InterPro" id="IPR000182">
    <property type="entry name" value="GNAT_dom"/>
</dbReference>
<dbReference type="PANTHER" id="PTHR43138">
    <property type="entry name" value="ACETYLTRANSFERASE, GNAT FAMILY"/>
    <property type="match status" value="1"/>
</dbReference>
<dbReference type="AlphaFoldDB" id="A0A162DJ50"/>
<dbReference type="GO" id="GO:0016747">
    <property type="term" value="F:acyltransferase activity, transferring groups other than amino-acyl groups"/>
    <property type="evidence" value="ECO:0007669"/>
    <property type="project" value="InterPro"/>
</dbReference>
<dbReference type="PANTHER" id="PTHR43138:SF1">
    <property type="entry name" value="N-ACETYLTRANSFERASE ACA1"/>
    <property type="match status" value="1"/>
</dbReference>
<sequence>MNITIRRAEVDDLEFIWQMWHDVMAQKIYFSYNHTSTRATIEKSWINLTNHIYVATIENEVVGAYIFKDNQPGYGNHIANASYMVKSERRGLRIGHQLCAHSIIKAKEVGYKAMQFNLVVSTNKGAIKTWLDNGFKIIGTIPEGFHHYQEGYVDAHIFYRKL</sequence>
<dbReference type="Pfam" id="PF00583">
    <property type="entry name" value="Acetyltransf_1"/>
    <property type="match status" value="1"/>
</dbReference>
<protein>
    <recommendedName>
        <fullName evidence="1">N-acetyltransferase domain-containing protein</fullName>
    </recommendedName>
</protein>
<dbReference type="Proteomes" id="UP000076715">
    <property type="component" value="Unassembled WGS sequence"/>
</dbReference>
<dbReference type="Gene3D" id="3.40.630.30">
    <property type="match status" value="1"/>
</dbReference>
<dbReference type="RefSeq" id="WP_066312524.1">
    <property type="nucleotide sequence ID" value="NZ_LQRT01000006.1"/>
</dbReference>
<dbReference type="OrthoDB" id="5319888at2"/>
<evidence type="ECO:0000259" key="1">
    <source>
        <dbReference type="PROSITE" id="PS51186"/>
    </source>
</evidence>
<dbReference type="SUPFAM" id="SSF55729">
    <property type="entry name" value="Acyl-CoA N-acyltransferases (Nat)"/>
    <property type="match status" value="1"/>
</dbReference>
<accession>A0A162DJ50</accession>
<evidence type="ECO:0000313" key="2">
    <source>
        <dbReference type="EMBL" id="KZS41208.1"/>
    </source>
</evidence>
<dbReference type="InterPro" id="IPR016181">
    <property type="entry name" value="Acyl_CoA_acyltransferase"/>
</dbReference>
<dbReference type="PROSITE" id="PS51186">
    <property type="entry name" value="GNAT"/>
    <property type="match status" value="1"/>
</dbReference>
<dbReference type="InterPro" id="IPR052742">
    <property type="entry name" value="Mito_N-acetyltransferase"/>
</dbReference>